<feature type="transmembrane region" description="Helical" evidence="5">
    <location>
        <begin position="437"/>
        <end position="460"/>
    </location>
</feature>
<keyword evidence="2 5" id="KW-0812">Transmembrane</keyword>
<dbReference type="InterPro" id="IPR011701">
    <property type="entry name" value="MFS"/>
</dbReference>
<dbReference type="Gene3D" id="1.20.1250.20">
    <property type="entry name" value="MFS general substrate transporter like domains"/>
    <property type="match status" value="1"/>
</dbReference>
<evidence type="ECO:0000256" key="4">
    <source>
        <dbReference type="ARBA" id="ARBA00023136"/>
    </source>
</evidence>
<feature type="transmembrane region" description="Helical" evidence="5">
    <location>
        <begin position="352"/>
        <end position="370"/>
    </location>
</feature>
<protein>
    <submittedName>
        <fullName evidence="6">Uncharacterized protein</fullName>
    </submittedName>
</protein>
<feature type="transmembrane region" description="Helical" evidence="5">
    <location>
        <begin position="129"/>
        <end position="152"/>
    </location>
</feature>
<dbReference type="EMBL" id="OC855405">
    <property type="protein sequence ID" value="CAD7621928.1"/>
    <property type="molecule type" value="Genomic_DNA"/>
</dbReference>
<feature type="transmembrane region" description="Helical" evidence="5">
    <location>
        <begin position="321"/>
        <end position="340"/>
    </location>
</feature>
<gene>
    <name evidence="6" type="ORF">OSB1V03_LOCUS2397</name>
</gene>
<dbReference type="EMBL" id="CAJPIZ010000830">
    <property type="protein sequence ID" value="CAG2102358.1"/>
    <property type="molecule type" value="Genomic_DNA"/>
</dbReference>
<dbReference type="GO" id="GO:0016020">
    <property type="term" value="C:membrane"/>
    <property type="evidence" value="ECO:0007669"/>
    <property type="project" value="UniProtKB-SubCell"/>
</dbReference>
<evidence type="ECO:0000313" key="6">
    <source>
        <dbReference type="EMBL" id="CAD7621928.1"/>
    </source>
</evidence>
<dbReference type="PANTHER" id="PTHR23507">
    <property type="entry name" value="ZGC:174356"/>
    <property type="match status" value="1"/>
</dbReference>
<dbReference type="Pfam" id="PF07690">
    <property type="entry name" value="MFS_1"/>
    <property type="match status" value="1"/>
</dbReference>
<evidence type="ECO:0000313" key="7">
    <source>
        <dbReference type="Proteomes" id="UP000759131"/>
    </source>
</evidence>
<feature type="transmembrane region" description="Helical" evidence="5">
    <location>
        <begin position="379"/>
        <end position="398"/>
    </location>
</feature>
<evidence type="ECO:0000256" key="3">
    <source>
        <dbReference type="ARBA" id="ARBA00022989"/>
    </source>
</evidence>
<feature type="transmembrane region" description="Helical" evidence="5">
    <location>
        <begin position="230"/>
        <end position="252"/>
    </location>
</feature>
<dbReference type="SUPFAM" id="SSF103473">
    <property type="entry name" value="MFS general substrate transporter"/>
    <property type="match status" value="1"/>
</dbReference>
<reference evidence="6" key="1">
    <citation type="submission" date="2020-11" db="EMBL/GenBank/DDBJ databases">
        <authorList>
            <person name="Tran Van P."/>
        </authorList>
    </citation>
    <scope>NUCLEOTIDE SEQUENCE</scope>
</reference>
<keyword evidence="4 5" id="KW-0472">Membrane</keyword>
<evidence type="ECO:0000256" key="2">
    <source>
        <dbReference type="ARBA" id="ARBA00022692"/>
    </source>
</evidence>
<name>A0A7R9KFF3_9ACAR</name>
<dbReference type="PANTHER" id="PTHR23507:SF1">
    <property type="entry name" value="FI18259P1-RELATED"/>
    <property type="match status" value="1"/>
</dbReference>
<dbReference type="OrthoDB" id="6431684at2759"/>
<evidence type="ECO:0000256" key="5">
    <source>
        <dbReference type="SAM" id="Phobius"/>
    </source>
</evidence>
<organism evidence="6">
    <name type="scientific">Medioppia subpectinata</name>
    <dbReference type="NCBI Taxonomy" id="1979941"/>
    <lineage>
        <taxon>Eukaryota</taxon>
        <taxon>Metazoa</taxon>
        <taxon>Ecdysozoa</taxon>
        <taxon>Arthropoda</taxon>
        <taxon>Chelicerata</taxon>
        <taxon>Arachnida</taxon>
        <taxon>Acari</taxon>
        <taxon>Acariformes</taxon>
        <taxon>Sarcoptiformes</taxon>
        <taxon>Oribatida</taxon>
        <taxon>Brachypylina</taxon>
        <taxon>Oppioidea</taxon>
        <taxon>Oppiidae</taxon>
        <taxon>Medioppia</taxon>
    </lineage>
</organism>
<evidence type="ECO:0000256" key="1">
    <source>
        <dbReference type="ARBA" id="ARBA00004141"/>
    </source>
</evidence>
<keyword evidence="7" id="KW-1185">Reference proteome</keyword>
<feature type="transmembrane region" description="Helical" evidence="5">
    <location>
        <begin position="100"/>
        <end position="117"/>
    </location>
</feature>
<dbReference type="Proteomes" id="UP000759131">
    <property type="component" value="Unassembled WGS sequence"/>
</dbReference>
<accession>A0A7R9KFF3</accession>
<feature type="transmembrane region" description="Helical" evidence="5">
    <location>
        <begin position="472"/>
        <end position="492"/>
    </location>
</feature>
<keyword evidence="3 5" id="KW-1133">Transmembrane helix</keyword>
<dbReference type="GO" id="GO:0022857">
    <property type="term" value="F:transmembrane transporter activity"/>
    <property type="evidence" value="ECO:0007669"/>
    <property type="project" value="InterPro"/>
</dbReference>
<dbReference type="AlphaFoldDB" id="A0A7R9KFF3"/>
<proteinExistence type="predicted"/>
<sequence>MPEQLWPFLAYSTETVLGKDMSINLVTTSLLRVEPFMIILAFSQYFRRTPLEVLIQDKLCRNRYNMSEEFCLQLPYMSDVETGHEIKTLILSDAVKYNMYHTWITMAPGIVWSIFLGPWIDKYINGRKAIFIIGSITQSLEAAMNALNSYFFTTNINWILISFIPYTLSGSMTYTTAYSYVAVTTPTKYRTLRMSALEVLIAIAQPLGVYTSGKLITCTPLGGNGQLHNYGLIFAISSLGAFAAFLWAVFAINQETDRQLFRHHFGDCRPLLADRTAEQSAQFAANTEYIHPLRLLFNVNNVREIAQTLTKRRPNYVRAQIWLVIAAPVAFLFQFVEKIYRWDARVYTELSSIGMIANSLVVIFITPLLIKVFKFNDMILAIIGFSGSFMQLIVLALIRTPLGYFVSLVVNCTASLGPIGYKTHLSKIVDASELGKVFTLMAVIDGFAPIFAASIFTVIFQRTIDTTPGLCFLILAAVSIVPILIAMVIDIVDRLAIDTNIDTIKANIEANAKCNNNDDSNYGNYQSIKCGRADRDKRLASYCQYGCKKGRKAGRKYGYIESENDCGVADDDFLVTDPTTSSAITDHTDSLCIACCDGTCCLST</sequence>
<feature type="transmembrane region" description="Helical" evidence="5">
    <location>
        <begin position="158"/>
        <end position="180"/>
    </location>
</feature>
<comment type="subcellular location">
    <subcellularLocation>
        <location evidence="1">Membrane</location>
        <topology evidence="1">Multi-pass membrane protein</topology>
    </subcellularLocation>
</comment>
<dbReference type="InterPro" id="IPR036259">
    <property type="entry name" value="MFS_trans_sf"/>
</dbReference>